<dbReference type="AlphaFoldDB" id="A0A4P6JXQ0"/>
<dbReference type="EMBL" id="CP035758">
    <property type="protein sequence ID" value="QBD79796.1"/>
    <property type="molecule type" value="Genomic_DNA"/>
</dbReference>
<name>A0A4P6JXQ0_KTERU</name>
<keyword evidence="3" id="KW-1185">Reference proteome</keyword>
<protein>
    <submittedName>
        <fullName evidence="2">Tetratricopeptide repeat protein</fullName>
    </submittedName>
</protein>
<reference evidence="2 3" key="1">
    <citation type="submission" date="2019-01" db="EMBL/GenBank/DDBJ databases">
        <title>Ktedonosporobacter rubrisoli SCAWS-G2.</title>
        <authorList>
            <person name="Huang Y."/>
            <person name="Yan B."/>
        </authorList>
    </citation>
    <scope>NUCLEOTIDE SEQUENCE [LARGE SCALE GENOMIC DNA]</scope>
    <source>
        <strain evidence="2 3">SCAWS-G2</strain>
    </source>
</reference>
<sequence length="210" mass="23577">MLEAQSSLKEAAEQYRTLMSELPGELPPIQALARVHARMGNDTEAVKLYLDVLKADPGNTEAILGASAALCNLQRWQEAIKVLSNISEMSAKFIDAQLLLCDIYLNRITPLTSQNVHAAAEAVNVSRGHTEDARYYLLYAEVCRAAYQLARDNKLVPTKISIAHTSTSQARELAFAAEDGYRQYLLREPHPSERELLVRRKCKVAPWRPW</sequence>
<evidence type="ECO:0000313" key="3">
    <source>
        <dbReference type="Proteomes" id="UP000290365"/>
    </source>
</evidence>
<feature type="domain" description="Protein kinase G tetratricopeptide repeat containing" evidence="1">
    <location>
        <begin position="6"/>
        <end position="204"/>
    </location>
</feature>
<dbReference type="Gene3D" id="1.25.40.10">
    <property type="entry name" value="Tetratricopeptide repeat domain"/>
    <property type="match status" value="1"/>
</dbReference>
<organism evidence="2 3">
    <name type="scientific">Ktedonosporobacter rubrisoli</name>
    <dbReference type="NCBI Taxonomy" id="2509675"/>
    <lineage>
        <taxon>Bacteria</taxon>
        <taxon>Bacillati</taxon>
        <taxon>Chloroflexota</taxon>
        <taxon>Ktedonobacteria</taxon>
        <taxon>Ktedonobacterales</taxon>
        <taxon>Ktedonosporobacteraceae</taxon>
        <taxon>Ktedonosporobacter</taxon>
    </lineage>
</organism>
<proteinExistence type="predicted"/>
<dbReference type="Pfam" id="PF16918">
    <property type="entry name" value="PknG_TPR"/>
    <property type="match status" value="1"/>
</dbReference>
<evidence type="ECO:0000313" key="2">
    <source>
        <dbReference type="EMBL" id="QBD79796.1"/>
    </source>
</evidence>
<dbReference type="Proteomes" id="UP000290365">
    <property type="component" value="Chromosome"/>
</dbReference>
<dbReference type="InterPro" id="IPR011990">
    <property type="entry name" value="TPR-like_helical_dom_sf"/>
</dbReference>
<accession>A0A4P6JXQ0</accession>
<evidence type="ECO:0000259" key="1">
    <source>
        <dbReference type="Pfam" id="PF16918"/>
    </source>
</evidence>
<dbReference type="RefSeq" id="WP_129890862.1">
    <property type="nucleotide sequence ID" value="NZ_CP035758.1"/>
</dbReference>
<dbReference type="KEGG" id="kbs:EPA93_28980"/>
<dbReference type="SUPFAM" id="SSF48452">
    <property type="entry name" value="TPR-like"/>
    <property type="match status" value="1"/>
</dbReference>
<dbReference type="InterPro" id="IPR031636">
    <property type="entry name" value="PknG_TPR"/>
</dbReference>
<dbReference type="OrthoDB" id="174989at2"/>
<gene>
    <name evidence="2" type="ORF">EPA93_28980</name>
</gene>